<gene>
    <name evidence="1" type="ORF">D0437_31680</name>
</gene>
<name>A0A9X7M4V0_BACCE</name>
<organism evidence="1 2">
    <name type="scientific">Bacillus cereus</name>
    <dbReference type="NCBI Taxonomy" id="1396"/>
    <lineage>
        <taxon>Bacteria</taxon>
        <taxon>Bacillati</taxon>
        <taxon>Bacillota</taxon>
        <taxon>Bacilli</taxon>
        <taxon>Bacillales</taxon>
        <taxon>Bacillaceae</taxon>
        <taxon>Bacillus</taxon>
        <taxon>Bacillus cereus group</taxon>
    </lineage>
</organism>
<accession>A0A9X7M4V0</accession>
<dbReference type="AlphaFoldDB" id="A0A9X7M4V0"/>
<sequence>MKMKALRGMGQQKCTELMYGCVKQQGEVYVIDPEGAFAEGLKRLQEFLHKRSNGTNKIHRNYAKTPMVEEKRALHEPVVCEDLS</sequence>
<dbReference type="RefSeq" id="WP_208743561.1">
    <property type="nucleotide sequence ID" value="NZ_CP031778.1"/>
</dbReference>
<dbReference type="Proteomes" id="UP000321735">
    <property type="component" value="Chromosome"/>
</dbReference>
<protein>
    <submittedName>
        <fullName evidence="1">Uncharacterized protein</fullName>
    </submittedName>
</protein>
<reference evidence="1 2" key="1">
    <citation type="journal article" date="2019" name="Ecotoxicol. Environ. Saf.">
        <title>Microbial characterization of heavy metal resistant bacterial strains isolated from an electroplating wastewater treatment plant.</title>
        <authorList>
            <person name="Cai X."/>
            <person name="Zheng X."/>
            <person name="Zhang D."/>
            <person name="Iqbal W."/>
            <person name="Liu C."/>
            <person name="Yang B."/>
            <person name="Zhao X."/>
            <person name="Lu X."/>
            <person name="Mao Y."/>
        </authorList>
    </citation>
    <scope>NUCLEOTIDE SEQUENCE [LARGE SCALE GENOMIC DNA]</scope>
    <source>
        <strain evidence="1 2">Co1-1</strain>
    </source>
</reference>
<evidence type="ECO:0000313" key="1">
    <source>
        <dbReference type="EMBL" id="QDZ77257.1"/>
    </source>
</evidence>
<evidence type="ECO:0000313" key="2">
    <source>
        <dbReference type="Proteomes" id="UP000321735"/>
    </source>
</evidence>
<proteinExistence type="predicted"/>
<dbReference type="EMBL" id="CP031778">
    <property type="protein sequence ID" value="QDZ77257.1"/>
    <property type="molecule type" value="Genomic_DNA"/>
</dbReference>